<dbReference type="SUPFAM" id="SSF52266">
    <property type="entry name" value="SGNH hydrolase"/>
    <property type="match status" value="1"/>
</dbReference>
<dbReference type="InterPro" id="IPR013830">
    <property type="entry name" value="SGNH_hydro"/>
</dbReference>
<evidence type="ECO:0000259" key="1">
    <source>
        <dbReference type="Pfam" id="PF13472"/>
    </source>
</evidence>
<feature type="domain" description="SGNH hydrolase-type esterase" evidence="1">
    <location>
        <begin position="32"/>
        <end position="253"/>
    </location>
</feature>
<sequence>MLISMWIAAVVSTACGSEPAKPATEITYFVSIGDSYAAGDSPYGTGAGSKSTDGFAYRTESALRRNVDEQWRLINFGCSGATAEQMVHQPGCDVEAKAHDGPAYDDVSQVDAAVQFISDHREQVGLVTIVAGGNDVAPCIAEAPPDGVLACSETATESATAALDDMLGKLGGVLDAGVPVVGLSYLNVFVAGEHAEPAAAVFDGYFNPALRESYSRSGARFVEPIATSVDEICALSYYCSDDDPHPNGAGHQRIADDVRQAAGIA</sequence>
<dbReference type="KEGG" id="mfre:EXE63_29405"/>
<keyword evidence="3" id="KW-1185">Reference proteome</keyword>
<evidence type="ECO:0000313" key="3">
    <source>
        <dbReference type="Proteomes" id="UP000501849"/>
    </source>
</evidence>
<dbReference type="AlphaFoldDB" id="A0A6H0SBM2"/>
<accession>A0A6H0SBM2</accession>
<reference evidence="2 3" key="1">
    <citation type="submission" date="2019-04" db="EMBL/GenBank/DDBJ databases">
        <title>Draft, Whole-Genome Sequence of the Anthracene-degrading Mycobacterium frederiksbergense LB501T, Isolated from a Polycyclic Aromatic Hydrocarbon (PAH)-Contaminated Soil.</title>
        <authorList>
            <person name="Augelletti F."/>
        </authorList>
    </citation>
    <scope>NUCLEOTIDE SEQUENCE [LARGE SCALE GENOMIC DNA]</scope>
    <source>
        <strain evidence="2 3">LB 501T</strain>
    </source>
</reference>
<keyword evidence="2" id="KW-0378">Hydrolase</keyword>
<dbReference type="EMBL" id="CP038799">
    <property type="protein sequence ID" value="QIV84536.1"/>
    <property type="molecule type" value="Genomic_DNA"/>
</dbReference>
<dbReference type="CDD" id="cd00229">
    <property type="entry name" value="SGNH_hydrolase"/>
    <property type="match status" value="1"/>
</dbReference>
<dbReference type="Pfam" id="PF13472">
    <property type="entry name" value="Lipase_GDSL_2"/>
    <property type="match status" value="1"/>
</dbReference>
<organism evidence="2 3">
    <name type="scientific">Mycolicibacterium frederiksbergense</name>
    <dbReference type="NCBI Taxonomy" id="117567"/>
    <lineage>
        <taxon>Bacteria</taxon>
        <taxon>Bacillati</taxon>
        <taxon>Actinomycetota</taxon>
        <taxon>Actinomycetes</taxon>
        <taxon>Mycobacteriales</taxon>
        <taxon>Mycobacteriaceae</taxon>
        <taxon>Mycolicibacterium</taxon>
    </lineage>
</organism>
<protein>
    <submittedName>
        <fullName evidence="2">SGNH/GDSL hydrolase family protein</fullName>
    </submittedName>
</protein>
<name>A0A6H0SBM2_9MYCO</name>
<dbReference type="Gene3D" id="3.40.50.1110">
    <property type="entry name" value="SGNH hydrolase"/>
    <property type="match status" value="1"/>
</dbReference>
<dbReference type="GO" id="GO:0016787">
    <property type="term" value="F:hydrolase activity"/>
    <property type="evidence" value="ECO:0007669"/>
    <property type="project" value="UniProtKB-KW"/>
</dbReference>
<evidence type="ECO:0000313" key="2">
    <source>
        <dbReference type="EMBL" id="QIV84536.1"/>
    </source>
</evidence>
<gene>
    <name evidence="2" type="ORF">EXE63_29405</name>
</gene>
<dbReference type="Proteomes" id="UP000501849">
    <property type="component" value="Chromosome"/>
</dbReference>
<proteinExistence type="predicted"/>
<dbReference type="InterPro" id="IPR036514">
    <property type="entry name" value="SGNH_hydro_sf"/>
</dbReference>